<dbReference type="SUPFAM" id="SSF51215">
    <property type="entry name" value="Regulatory protein AraC"/>
    <property type="match status" value="1"/>
</dbReference>
<dbReference type="AlphaFoldDB" id="A0AAQ3QV79"/>
<dbReference type="InterPro" id="IPR003313">
    <property type="entry name" value="AraC-bd"/>
</dbReference>
<organism evidence="5 6">
    <name type="scientific">Rubellicoccus peritrichatus</name>
    <dbReference type="NCBI Taxonomy" id="3080537"/>
    <lineage>
        <taxon>Bacteria</taxon>
        <taxon>Pseudomonadati</taxon>
        <taxon>Verrucomicrobiota</taxon>
        <taxon>Opitutia</taxon>
        <taxon>Puniceicoccales</taxon>
        <taxon>Cerasicoccaceae</taxon>
        <taxon>Rubellicoccus</taxon>
    </lineage>
</organism>
<dbReference type="PANTHER" id="PTHR43280:SF2">
    <property type="entry name" value="HTH-TYPE TRANSCRIPTIONAL REGULATOR EXSA"/>
    <property type="match status" value="1"/>
</dbReference>
<dbReference type="Pfam" id="PF12833">
    <property type="entry name" value="HTH_18"/>
    <property type="match status" value="1"/>
</dbReference>
<dbReference type="Pfam" id="PF02311">
    <property type="entry name" value="AraC_binding"/>
    <property type="match status" value="1"/>
</dbReference>
<dbReference type="PANTHER" id="PTHR43280">
    <property type="entry name" value="ARAC-FAMILY TRANSCRIPTIONAL REGULATOR"/>
    <property type="match status" value="1"/>
</dbReference>
<dbReference type="InterPro" id="IPR014710">
    <property type="entry name" value="RmlC-like_jellyroll"/>
</dbReference>
<keyword evidence="3" id="KW-0804">Transcription</keyword>
<feature type="domain" description="HTH araC/xylS-type" evidence="4">
    <location>
        <begin position="166"/>
        <end position="268"/>
    </location>
</feature>
<keyword evidence="1" id="KW-0805">Transcription regulation</keyword>
<dbReference type="GO" id="GO:0043565">
    <property type="term" value="F:sequence-specific DNA binding"/>
    <property type="evidence" value="ECO:0007669"/>
    <property type="project" value="InterPro"/>
</dbReference>
<dbReference type="InterPro" id="IPR018060">
    <property type="entry name" value="HTH_AraC"/>
</dbReference>
<dbReference type="PROSITE" id="PS00041">
    <property type="entry name" value="HTH_ARAC_FAMILY_1"/>
    <property type="match status" value="1"/>
</dbReference>
<name>A0AAQ3QV79_9BACT</name>
<dbReference type="KEGG" id="puo:RZN69_18590"/>
<accession>A0AAQ3QV79</accession>
<dbReference type="RefSeq" id="WP_317832760.1">
    <property type="nucleotide sequence ID" value="NZ_CP136920.1"/>
</dbReference>
<evidence type="ECO:0000313" key="5">
    <source>
        <dbReference type="EMBL" id="WOO40635.1"/>
    </source>
</evidence>
<dbReference type="Gene3D" id="2.60.120.10">
    <property type="entry name" value="Jelly Rolls"/>
    <property type="match status" value="1"/>
</dbReference>
<reference evidence="5 6" key="1">
    <citation type="submission" date="2023-10" db="EMBL/GenBank/DDBJ databases">
        <title>Rubellicoccus peritrichatus gen. nov., sp. nov., isolated from an algae of coral reef tank.</title>
        <authorList>
            <person name="Luo J."/>
        </authorList>
    </citation>
    <scope>NUCLEOTIDE SEQUENCE [LARGE SCALE GENOMIC DNA]</scope>
    <source>
        <strain evidence="5 6">CR14</strain>
    </source>
</reference>
<dbReference type="Proteomes" id="UP001304300">
    <property type="component" value="Chromosome"/>
</dbReference>
<dbReference type="EMBL" id="CP136920">
    <property type="protein sequence ID" value="WOO40635.1"/>
    <property type="molecule type" value="Genomic_DNA"/>
</dbReference>
<sequence>MKDRLELSYLYGGEIVYQPGETLKQRRLIDFEFVYIMSGEVIHYVNDEAYMAKPGTLILGHEGDTEGYHWDTKQTTRHAYFHFKIENVPSDWPDKTKWPRLRLNPHPLSVSLFRHILNRTYAHTDWPAASPGRCDCLLMETLMDTFLDENIEEEICFERSRPEPVRKAIKWMRQQIDECPNDKFSLDDIASAAGCTPKHLCRLFKNSTGHSPSRTGALMRLQLSLVLLTRTNLNVSQIAVRCGFDNPLYFSRSFSKTFGHSPSAVRTACVNGIPPPSALLPNDIVPRIRW</sequence>
<dbReference type="PROSITE" id="PS01124">
    <property type="entry name" value="HTH_ARAC_FAMILY_2"/>
    <property type="match status" value="1"/>
</dbReference>
<dbReference type="GO" id="GO:0003700">
    <property type="term" value="F:DNA-binding transcription factor activity"/>
    <property type="evidence" value="ECO:0007669"/>
    <property type="project" value="InterPro"/>
</dbReference>
<dbReference type="SMART" id="SM00342">
    <property type="entry name" value="HTH_ARAC"/>
    <property type="match status" value="1"/>
</dbReference>
<proteinExistence type="predicted"/>
<protein>
    <submittedName>
        <fullName evidence="5">AraC family transcriptional regulator</fullName>
    </submittedName>
</protein>
<dbReference type="InterPro" id="IPR020449">
    <property type="entry name" value="Tscrpt_reg_AraC-type_HTH"/>
</dbReference>
<evidence type="ECO:0000256" key="3">
    <source>
        <dbReference type="ARBA" id="ARBA00023163"/>
    </source>
</evidence>
<dbReference type="SUPFAM" id="SSF46689">
    <property type="entry name" value="Homeodomain-like"/>
    <property type="match status" value="2"/>
</dbReference>
<dbReference type="InterPro" id="IPR018062">
    <property type="entry name" value="HTH_AraC-typ_CS"/>
</dbReference>
<dbReference type="InterPro" id="IPR037923">
    <property type="entry name" value="HTH-like"/>
</dbReference>
<dbReference type="InterPro" id="IPR009057">
    <property type="entry name" value="Homeodomain-like_sf"/>
</dbReference>
<dbReference type="PRINTS" id="PR00032">
    <property type="entry name" value="HTHARAC"/>
</dbReference>
<gene>
    <name evidence="5" type="ORF">RZN69_18590</name>
</gene>
<evidence type="ECO:0000256" key="1">
    <source>
        <dbReference type="ARBA" id="ARBA00023015"/>
    </source>
</evidence>
<evidence type="ECO:0000259" key="4">
    <source>
        <dbReference type="PROSITE" id="PS01124"/>
    </source>
</evidence>
<dbReference type="Gene3D" id="1.10.10.60">
    <property type="entry name" value="Homeodomain-like"/>
    <property type="match status" value="2"/>
</dbReference>
<evidence type="ECO:0000256" key="2">
    <source>
        <dbReference type="ARBA" id="ARBA00023125"/>
    </source>
</evidence>
<evidence type="ECO:0000313" key="6">
    <source>
        <dbReference type="Proteomes" id="UP001304300"/>
    </source>
</evidence>
<keyword evidence="6" id="KW-1185">Reference proteome</keyword>
<keyword evidence="2" id="KW-0238">DNA-binding</keyword>